<dbReference type="EMBL" id="JAGTJJ010000020">
    <property type="protein sequence ID" value="MDC3984408.1"/>
    <property type="molecule type" value="Genomic_DNA"/>
</dbReference>
<reference evidence="2 3" key="1">
    <citation type="submission" date="2021-04" db="EMBL/GenBank/DDBJ databases">
        <title>Genome analysis of Polyangium sp.</title>
        <authorList>
            <person name="Li Y."/>
            <person name="Wang J."/>
        </authorList>
    </citation>
    <scope>NUCLEOTIDE SEQUENCE [LARGE SCALE GENOMIC DNA]</scope>
    <source>
        <strain evidence="2 3">SDU14</strain>
    </source>
</reference>
<dbReference type="RefSeq" id="WP_272425722.1">
    <property type="nucleotide sequence ID" value="NZ_JAGTJJ010000020.1"/>
</dbReference>
<gene>
    <name evidence="2" type="ORF">KEG57_28135</name>
</gene>
<dbReference type="PROSITE" id="PS51819">
    <property type="entry name" value="VOC"/>
    <property type="match status" value="1"/>
</dbReference>
<dbReference type="AlphaFoldDB" id="A0A9X3X913"/>
<organism evidence="2 3">
    <name type="scientific">Polyangium jinanense</name>
    <dbReference type="NCBI Taxonomy" id="2829994"/>
    <lineage>
        <taxon>Bacteria</taxon>
        <taxon>Pseudomonadati</taxon>
        <taxon>Myxococcota</taxon>
        <taxon>Polyangia</taxon>
        <taxon>Polyangiales</taxon>
        <taxon>Polyangiaceae</taxon>
        <taxon>Polyangium</taxon>
    </lineage>
</organism>
<dbReference type="InterPro" id="IPR029068">
    <property type="entry name" value="Glyas_Bleomycin-R_OHBP_Dase"/>
</dbReference>
<protein>
    <submittedName>
        <fullName evidence="2">VOC family protein</fullName>
    </submittedName>
</protein>
<dbReference type="Proteomes" id="UP001151081">
    <property type="component" value="Unassembled WGS sequence"/>
</dbReference>
<proteinExistence type="predicted"/>
<keyword evidence="3" id="KW-1185">Reference proteome</keyword>
<accession>A0A9X3X913</accession>
<comment type="caution">
    <text evidence="2">The sequence shown here is derived from an EMBL/GenBank/DDBJ whole genome shotgun (WGS) entry which is preliminary data.</text>
</comment>
<dbReference type="Gene3D" id="3.10.180.10">
    <property type="entry name" value="2,3-Dihydroxybiphenyl 1,2-Dioxygenase, domain 1"/>
    <property type="match status" value="1"/>
</dbReference>
<dbReference type="SUPFAM" id="SSF54593">
    <property type="entry name" value="Glyoxalase/Bleomycin resistance protein/Dihydroxybiphenyl dioxygenase"/>
    <property type="match status" value="1"/>
</dbReference>
<evidence type="ECO:0000313" key="2">
    <source>
        <dbReference type="EMBL" id="MDC3984408.1"/>
    </source>
</evidence>
<evidence type="ECO:0000313" key="3">
    <source>
        <dbReference type="Proteomes" id="UP001151081"/>
    </source>
</evidence>
<dbReference type="InterPro" id="IPR037523">
    <property type="entry name" value="VOC_core"/>
</dbReference>
<sequence length="122" mass="13250">MLKIDHIGLAAHDAQTSARDLAAILGAPEPTVDGADDDMYRIDLEHGAFLLFNAATIVNPEHIAFRVDAHRFAEVVKRLEARGLPFGNEPDDPRNGKTEDPLGGAGRVYFVDANGHLFEVTC</sequence>
<feature type="domain" description="VOC" evidence="1">
    <location>
        <begin position="3"/>
        <end position="122"/>
    </location>
</feature>
<name>A0A9X3X913_9BACT</name>
<evidence type="ECO:0000259" key="1">
    <source>
        <dbReference type="PROSITE" id="PS51819"/>
    </source>
</evidence>